<accession>A0AAD5WVG9</accession>
<evidence type="ECO:0000256" key="1">
    <source>
        <dbReference type="SAM" id="MobiDB-lite"/>
    </source>
</evidence>
<protein>
    <submittedName>
        <fullName evidence="2">Uncharacterized protein</fullName>
    </submittedName>
</protein>
<comment type="caution">
    <text evidence="2">The sequence shown here is derived from an EMBL/GenBank/DDBJ whole genome shotgun (WGS) entry which is preliminary data.</text>
</comment>
<evidence type="ECO:0000313" key="3">
    <source>
        <dbReference type="Proteomes" id="UP001201980"/>
    </source>
</evidence>
<feature type="region of interest" description="Disordered" evidence="1">
    <location>
        <begin position="152"/>
        <end position="184"/>
    </location>
</feature>
<proteinExistence type="predicted"/>
<feature type="compositionally biased region" description="Polar residues" evidence="1">
    <location>
        <begin position="99"/>
        <end position="108"/>
    </location>
</feature>
<organism evidence="2 3">
    <name type="scientific">Zalerion maritima</name>
    <dbReference type="NCBI Taxonomy" id="339359"/>
    <lineage>
        <taxon>Eukaryota</taxon>
        <taxon>Fungi</taxon>
        <taxon>Dikarya</taxon>
        <taxon>Ascomycota</taxon>
        <taxon>Pezizomycotina</taxon>
        <taxon>Sordariomycetes</taxon>
        <taxon>Lulworthiomycetidae</taxon>
        <taxon>Lulworthiales</taxon>
        <taxon>Lulworthiaceae</taxon>
        <taxon>Zalerion</taxon>
    </lineage>
</organism>
<dbReference type="AlphaFoldDB" id="A0AAD5WVG9"/>
<sequence>METLQLAQMLADLSAMEAAEKEASMSLVSANKSISQTSAGSDSALTSDARLGVGSRTGSQHQRSISSGHVPQPGSPPSSQQHLPGTRLDALGRRMPISRTESASNSLPGTPRNESHDDEINRARNIMALSEIRAKLREQDHTSLLRARDKMNALAARQQQQQQLQRPKAQRTQSNSVFVFPRDK</sequence>
<dbReference type="Proteomes" id="UP001201980">
    <property type="component" value="Unassembled WGS sequence"/>
</dbReference>
<feature type="compositionally biased region" description="Low complexity" evidence="1">
    <location>
        <begin position="66"/>
        <end position="85"/>
    </location>
</feature>
<feature type="compositionally biased region" description="Polar residues" evidence="1">
    <location>
        <begin position="32"/>
        <end position="46"/>
    </location>
</feature>
<dbReference type="EMBL" id="JAKWBI020000061">
    <property type="protein sequence ID" value="KAJ2904166.1"/>
    <property type="molecule type" value="Genomic_DNA"/>
</dbReference>
<gene>
    <name evidence="2" type="ORF">MKZ38_008787</name>
</gene>
<feature type="region of interest" description="Disordered" evidence="1">
    <location>
        <begin position="32"/>
        <end position="120"/>
    </location>
</feature>
<feature type="compositionally biased region" description="Polar residues" evidence="1">
    <location>
        <begin position="56"/>
        <end position="65"/>
    </location>
</feature>
<feature type="compositionally biased region" description="Low complexity" evidence="1">
    <location>
        <begin position="155"/>
        <end position="173"/>
    </location>
</feature>
<name>A0AAD5WVG9_9PEZI</name>
<keyword evidence="3" id="KW-1185">Reference proteome</keyword>
<evidence type="ECO:0000313" key="2">
    <source>
        <dbReference type="EMBL" id="KAJ2904166.1"/>
    </source>
</evidence>
<reference evidence="2" key="1">
    <citation type="submission" date="2022-07" db="EMBL/GenBank/DDBJ databases">
        <title>Draft genome sequence of Zalerion maritima ATCC 34329, a (micro)plastics degrading marine fungus.</title>
        <authorList>
            <person name="Paco A."/>
            <person name="Goncalves M.F.M."/>
            <person name="Rocha-Santos T.A.P."/>
            <person name="Alves A."/>
        </authorList>
    </citation>
    <scope>NUCLEOTIDE SEQUENCE</scope>
    <source>
        <strain evidence="2">ATCC 34329</strain>
    </source>
</reference>